<comment type="subcellular location">
    <subcellularLocation>
        <location evidence="1 7">Cell membrane</location>
        <topology evidence="1 7">Multi-pass membrane protein</topology>
    </subcellularLocation>
</comment>
<reference evidence="9 10" key="1">
    <citation type="submission" date="2021-03" db="EMBL/GenBank/DDBJ databases">
        <title>Sequencing the genomes of 1000 actinobacteria strains.</title>
        <authorList>
            <person name="Klenk H.-P."/>
        </authorList>
    </citation>
    <scope>NUCLEOTIDE SEQUENCE [LARGE SCALE GENOMIC DNA]</scope>
    <source>
        <strain evidence="9 10">DSM 12936</strain>
    </source>
</reference>
<keyword evidence="4 7" id="KW-0812">Transmembrane</keyword>
<keyword evidence="6 7" id="KW-0472">Membrane</keyword>
<feature type="domain" description="ABC transmembrane type-1" evidence="8">
    <location>
        <begin position="96"/>
        <end position="287"/>
    </location>
</feature>
<accession>A0ABS4ZAX7</accession>
<organism evidence="9 10">
    <name type="scientific">Microlunatus capsulatus</name>
    <dbReference type="NCBI Taxonomy" id="99117"/>
    <lineage>
        <taxon>Bacteria</taxon>
        <taxon>Bacillati</taxon>
        <taxon>Actinomycetota</taxon>
        <taxon>Actinomycetes</taxon>
        <taxon>Propionibacteriales</taxon>
        <taxon>Propionibacteriaceae</taxon>
        <taxon>Microlunatus</taxon>
    </lineage>
</organism>
<proteinExistence type="inferred from homology"/>
<evidence type="ECO:0000313" key="9">
    <source>
        <dbReference type="EMBL" id="MBP2417875.1"/>
    </source>
</evidence>
<dbReference type="SUPFAM" id="SSF161098">
    <property type="entry name" value="MetI-like"/>
    <property type="match status" value="1"/>
</dbReference>
<evidence type="ECO:0000256" key="2">
    <source>
        <dbReference type="ARBA" id="ARBA00022448"/>
    </source>
</evidence>
<dbReference type="Proteomes" id="UP000758168">
    <property type="component" value="Unassembled WGS sequence"/>
</dbReference>
<comment type="caution">
    <text evidence="9">The sequence shown here is derived from an EMBL/GenBank/DDBJ whole genome shotgun (WGS) entry which is preliminary data.</text>
</comment>
<name>A0ABS4ZAX7_9ACTN</name>
<dbReference type="InterPro" id="IPR000515">
    <property type="entry name" value="MetI-like"/>
</dbReference>
<dbReference type="Pfam" id="PF00528">
    <property type="entry name" value="BPD_transp_1"/>
    <property type="match status" value="1"/>
</dbReference>
<feature type="transmembrane region" description="Helical" evidence="7">
    <location>
        <begin position="265"/>
        <end position="286"/>
    </location>
</feature>
<evidence type="ECO:0000256" key="1">
    <source>
        <dbReference type="ARBA" id="ARBA00004651"/>
    </source>
</evidence>
<dbReference type="InterPro" id="IPR035906">
    <property type="entry name" value="MetI-like_sf"/>
</dbReference>
<dbReference type="PANTHER" id="PTHR43386">
    <property type="entry name" value="OLIGOPEPTIDE TRANSPORT SYSTEM PERMEASE PROTEIN APPC"/>
    <property type="match status" value="1"/>
</dbReference>
<evidence type="ECO:0000259" key="8">
    <source>
        <dbReference type="PROSITE" id="PS50928"/>
    </source>
</evidence>
<evidence type="ECO:0000256" key="5">
    <source>
        <dbReference type="ARBA" id="ARBA00022989"/>
    </source>
</evidence>
<dbReference type="PROSITE" id="PS50928">
    <property type="entry name" value="ABC_TM1"/>
    <property type="match status" value="1"/>
</dbReference>
<feature type="transmembrane region" description="Helical" evidence="7">
    <location>
        <begin position="209"/>
        <end position="231"/>
    </location>
</feature>
<keyword evidence="10" id="KW-1185">Reference proteome</keyword>
<evidence type="ECO:0000256" key="3">
    <source>
        <dbReference type="ARBA" id="ARBA00022475"/>
    </source>
</evidence>
<evidence type="ECO:0000256" key="4">
    <source>
        <dbReference type="ARBA" id="ARBA00022692"/>
    </source>
</evidence>
<sequence>MSAPTTARAGSAAAARRRAQAAGVVREFGANRSGVVGLALLLAVLVLALLTPVLIPLETLDVTRLTAAQNEPPSGAHWLGTDPAGRDVVALLLWGSRISLLVGFAATAVSMVIGTVVGMAAGHFSGWTQAVIMRVIDFFLVIPGLVLAIVLSSVLSRGVWTIIIAIGVTSWAATARIVRSQTLSIEARDYIERSRALGAGDAHILGRHVLPAVLPLVLANTTLTVGSAVIAESTLSFLGLGDPTTISWGSMLKTALDTGAATAGFWWFVLPPGLAIVVVVLSFTLVGRALEAVVNPTLRGR</sequence>
<dbReference type="InterPro" id="IPR050366">
    <property type="entry name" value="BP-dependent_transpt_permease"/>
</dbReference>
<keyword evidence="3" id="KW-1003">Cell membrane</keyword>
<protein>
    <submittedName>
        <fullName evidence="9">Peptide/nickel transport system permease protein</fullName>
    </submittedName>
</protein>
<dbReference type="InterPro" id="IPR025966">
    <property type="entry name" value="OppC_N"/>
</dbReference>
<dbReference type="Gene3D" id="1.10.3720.10">
    <property type="entry name" value="MetI-like"/>
    <property type="match status" value="1"/>
</dbReference>
<gene>
    <name evidence="9" type="ORF">JOF54_002797</name>
</gene>
<feature type="transmembrane region" description="Helical" evidence="7">
    <location>
        <begin position="35"/>
        <end position="55"/>
    </location>
</feature>
<dbReference type="Pfam" id="PF12911">
    <property type="entry name" value="OppC_N"/>
    <property type="match status" value="1"/>
</dbReference>
<dbReference type="RefSeq" id="WP_210056911.1">
    <property type="nucleotide sequence ID" value="NZ_JAGIOB010000001.1"/>
</dbReference>
<dbReference type="EMBL" id="JAGIOB010000001">
    <property type="protein sequence ID" value="MBP2417875.1"/>
    <property type="molecule type" value="Genomic_DNA"/>
</dbReference>
<dbReference type="CDD" id="cd06261">
    <property type="entry name" value="TM_PBP2"/>
    <property type="match status" value="1"/>
</dbReference>
<evidence type="ECO:0000256" key="6">
    <source>
        <dbReference type="ARBA" id="ARBA00023136"/>
    </source>
</evidence>
<dbReference type="PANTHER" id="PTHR43386:SF1">
    <property type="entry name" value="D,D-DIPEPTIDE TRANSPORT SYSTEM PERMEASE PROTEIN DDPC-RELATED"/>
    <property type="match status" value="1"/>
</dbReference>
<evidence type="ECO:0000256" key="7">
    <source>
        <dbReference type="RuleBase" id="RU363032"/>
    </source>
</evidence>
<evidence type="ECO:0000313" key="10">
    <source>
        <dbReference type="Proteomes" id="UP000758168"/>
    </source>
</evidence>
<keyword evidence="2 7" id="KW-0813">Transport</keyword>
<feature type="transmembrane region" description="Helical" evidence="7">
    <location>
        <begin position="98"/>
        <end position="119"/>
    </location>
</feature>
<feature type="transmembrane region" description="Helical" evidence="7">
    <location>
        <begin position="158"/>
        <end position="178"/>
    </location>
</feature>
<keyword evidence="5 7" id="KW-1133">Transmembrane helix</keyword>
<comment type="similarity">
    <text evidence="7">Belongs to the binding-protein-dependent transport system permease family.</text>
</comment>
<feature type="transmembrane region" description="Helical" evidence="7">
    <location>
        <begin position="131"/>
        <end position="152"/>
    </location>
</feature>